<dbReference type="Pfam" id="PF01753">
    <property type="entry name" value="zf-MYND"/>
    <property type="match status" value="1"/>
</dbReference>
<keyword evidence="3" id="KW-0862">Zinc</keyword>
<dbReference type="SUPFAM" id="SSF144232">
    <property type="entry name" value="HIT/MYND zinc finger-like"/>
    <property type="match status" value="1"/>
</dbReference>
<proteinExistence type="predicted"/>
<feature type="domain" description="MYND-type" evidence="5">
    <location>
        <begin position="14"/>
        <end position="55"/>
    </location>
</feature>
<organism evidence="6 7">
    <name type="scientific">Schizopora paradoxa</name>
    <dbReference type="NCBI Taxonomy" id="27342"/>
    <lineage>
        <taxon>Eukaryota</taxon>
        <taxon>Fungi</taxon>
        <taxon>Dikarya</taxon>
        <taxon>Basidiomycota</taxon>
        <taxon>Agaricomycotina</taxon>
        <taxon>Agaricomycetes</taxon>
        <taxon>Hymenochaetales</taxon>
        <taxon>Schizoporaceae</taxon>
        <taxon>Schizopora</taxon>
    </lineage>
</organism>
<evidence type="ECO:0000313" key="7">
    <source>
        <dbReference type="Proteomes" id="UP000053477"/>
    </source>
</evidence>
<reference evidence="6 7" key="1">
    <citation type="submission" date="2015-04" db="EMBL/GenBank/DDBJ databases">
        <title>Complete genome sequence of Schizopora paradoxa KUC8140, a cosmopolitan wood degrader in East Asia.</title>
        <authorList>
            <consortium name="DOE Joint Genome Institute"/>
            <person name="Min B."/>
            <person name="Park H."/>
            <person name="Jang Y."/>
            <person name="Kim J.-J."/>
            <person name="Kim K.H."/>
            <person name="Pangilinan J."/>
            <person name="Lipzen A."/>
            <person name="Riley R."/>
            <person name="Grigoriev I.V."/>
            <person name="Spatafora J.W."/>
            <person name="Choi I.-G."/>
        </authorList>
    </citation>
    <scope>NUCLEOTIDE SEQUENCE [LARGE SCALE GENOMIC DNA]</scope>
    <source>
        <strain evidence="6 7">KUC8140</strain>
    </source>
</reference>
<evidence type="ECO:0000256" key="4">
    <source>
        <dbReference type="PROSITE-ProRule" id="PRU00134"/>
    </source>
</evidence>
<keyword evidence="2 4" id="KW-0863">Zinc-finger</keyword>
<dbReference type="Gene3D" id="6.10.140.2220">
    <property type="match status" value="1"/>
</dbReference>
<dbReference type="STRING" id="27342.A0A0H2RKN5"/>
<name>A0A0H2RKN5_9AGAM</name>
<dbReference type="AlphaFoldDB" id="A0A0H2RKN5"/>
<sequence>MYFLPLFIPPNHFVFQCHVRMHERMLKKCSRCKFVLYCSQDCQTKDWKMDHKQNCKVYAKNLEAYRRKADTEHFFDHLVRSDIYLA</sequence>
<evidence type="ECO:0000259" key="5">
    <source>
        <dbReference type="PROSITE" id="PS50865"/>
    </source>
</evidence>
<protein>
    <recommendedName>
        <fullName evidence="5">MYND-type domain-containing protein</fullName>
    </recommendedName>
</protein>
<dbReference type="OrthoDB" id="3268385at2759"/>
<evidence type="ECO:0000313" key="6">
    <source>
        <dbReference type="EMBL" id="KLO12550.1"/>
    </source>
</evidence>
<dbReference type="GO" id="GO:0008270">
    <property type="term" value="F:zinc ion binding"/>
    <property type="evidence" value="ECO:0007669"/>
    <property type="project" value="UniProtKB-KW"/>
</dbReference>
<keyword evidence="1" id="KW-0479">Metal-binding</keyword>
<dbReference type="Proteomes" id="UP000053477">
    <property type="component" value="Unassembled WGS sequence"/>
</dbReference>
<accession>A0A0H2RKN5</accession>
<dbReference type="EMBL" id="KQ085975">
    <property type="protein sequence ID" value="KLO12550.1"/>
    <property type="molecule type" value="Genomic_DNA"/>
</dbReference>
<dbReference type="PROSITE" id="PS50865">
    <property type="entry name" value="ZF_MYND_2"/>
    <property type="match status" value="1"/>
</dbReference>
<keyword evidence="7" id="KW-1185">Reference proteome</keyword>
<dbReference type="InParanoid" id="A0A0H2RKN5"/>
<gene>
    <name evidence="6" type="ORF">SCHPADRAFT_410995</name>
</gene>
<evidence type="ECO:0000256" key="2">
    <source>
        <dbReference type="ARBA" id="ARBA00022771"/>
    </source>
</evidence>
<dbReference type="InterPro" id="IPR002893">
    <property type="entry name" value="Znf_MYND"/>
</dbReference>
<evidence type="ECO:0000256" key="3">
    <source>
        <dbReference type="ARBA" id="ARBA00022833"/>
    </source>
</evidence>
<evidence type="ECO:0000256" key="1">
    <source>
        <dbReference type="ARBA" id="ARBA00022723"/>
    </source>
</evidence>